<feature type="compositionally biased region" description="Low complexity" evidence="1">
    <location>
        <begin position="343"/>
        <end position="354"/>
    </location>
</feature>
<dbReference type="RefSeq" id="XP_047760504.1">
    <property type="nucleotide sequence ID" value="XM_047904288.1"/>
</dbReference>
<reference evidence="2" key="1">
    <citation type="submission" date="2021-12" db="EMBL/GenBank/DDBJ databases">
        <authorList>
            <person name="Zaccaron A."/>
            <person name="Stergiopoulos I."/>
        </authorList>
    </citation>
    <scope>NUCLEOTIDE SEQUENCE</scope>
    <source>
        <strain evidence="2">Race5_Kim</strain>
    </source>
</reference>
<feature type="region of interest" description="Disordered" evidence="1">
    <location>
        <begin position="329"/>
        <end position="363"/>
    </location>
</feature>
<accession>A0A9Q8P7K9</accession>
<dbReference type="OrthoDB" id="3546042at2759"/>
<dbReference type="Proteomes" id="UP000756132">
    <property type="component" value="Chromosome 4"/>
</dbReference>
<name>A0A9Q8P7K9_PASFU</name>
<evidence type="ECO:0000256" key="1">
    <source>
        <dbReference type="SAM" id="MobiDB-lite"/>
    </source>
</evidence>
<feature type="region of interest" description="Disordered" evidence="1">
    <location>
        <begin position="89"/>
        <end position="159"/>
    </location>
</feature>
<proteinExistence type="predicted"/>
<dbReference type="InterPro" id="IPR022190">
    <property type="entry name" value="DUF3716"/>
</dbReference>
<organism evidence="2 3">
    <name type="scientific">Passalora fulva</name>
    <name type="common">Tomato leaf mold</name>
    <name type="synonym">Cladosporium fulvum</name>
    <dbReference type="NCBI Taxonomy" id="5499"/>
    <lineage>
        <taxon>Eukaryota</taxon>
        <taxon>Fungi</taxon>
        <taxon>Dikarya</taxon>
        <taxon>Ascomycota</taxon>
        <taxon>Pezizomycotina</taxon>
        <taxon>Dothideomycetes</taxon>
        <taxon>Dothideomycetidae</taxon>
        <taxon>Mycosphaerellales</taxon>
        <taxon>Mycosphaerellaceae</taxon>
        <taxon>Fulvia</taxon>
    </lineage>
</organism>
<feature type="compositionally biased region" description="Basic residues" evidence="1">
    <location>
        <begin position="701"/>
        <end position="727"/>
    </location>
</feature>
<feature type="compositionally biased region" description="Basic residues" evidence="1">
    <location>
        <begin position="100"/>
        <end position="114"/>
    </location>
</feature>
<sequence length="727" mass="81460">MQTTVSRPRAACHRAYCSNGQSPVIDTCRNRPRSMPWRCRDDASIPRDMSSTVVVHSPGAGLTIRSWHTLLTGHTLGTQLASRNDDARASNITPFPARHGALRLRLRHSTRRKSQAPVRSPKMLQDTPPKPGKLPRISIRKRRPERREDGTTSPAARSSKLYNGAVVVAVGDRQTVMPSLVRNHENGSIGTSPVPSEDTRMFDEALEILSNLPDPPAATPDKSSWHGAKFAVDEIVGQGKRHDTTVYKVAWKNSKVPTRLLRAEDGRDTVRCDKQEYIVRSYCPVSPELGANNEPHLLIDWKSTWEDEGFVLECANPQLEDFLRKMRESQEIDEASSNERQTRTQQQSTSASPTKLRPQGIVYSPSFRPERSQVYNDALRRLLRGVAGDVGKLLSMPDSNDLIFRKRYLQRTFNAECPKMRRAAALQMVGMMQKKKCDHCTRGLGPFRGCVVLTGFARGACANCLYSSRMPMECNYHCQSRAKDGPWTPVSASEHAQRRRDAVAASDGSWPRVVASPAVDSPARRLAAETQDTRGQSLTQLEARDPETVTCVFDARSSPPLLALEPQRSDAAPAKQSKVTNMPALVEPRYLSPLFRHAQCLRSRLRCADAVASYSNKQRKGGHVARGQIFHAGEASVEQVRWLTAMSGCSMTEYMHRAWLWRLQKRDLEPLPLGWRKETFISYYHWAELNWMADQIGAANKQKKKAGKKAKRGRGRGGKWGRRGSQA</sequence>
<reference evidence="2" key="2">
    <citation type="journal article" date="2022" name="Microb. Genom.">
        <title>A chromosome-scale genome assembly of the tomato pathogen Cladosporium fulvum reveals a compartmentalized genome architecture and the presence of a dispensable chromosome.</title>
        <authorList>
            <person name="Zaccaron A.Z."/>
            <person name="Chen L.H."/>
            <person name="Samaras A."/>
            <person name="Stergiopoulos I."/>
        </authorList>
    </citation>
    <scope>NUCLEOTIDE SEQUENCE</scope>
    <source>
        <strain evidence="2">Race5_Kim</strain>
    </source>
</reference>
<feature type="region of interest" description="Disordered" evidence="1">
    <location>
        <begin position="482"/>
        <end position="535"/>
    </location>
</feature>
<feature type="region of interest" description="Disordered" evidence="1">
    <location>
        <begin position="700"/>
        <end position="727"/>
    </location>
</feature>
<dbReference type="KEGG" id="ffu:CLAFUR5_05140"/>
<evidence type="ECO:0000313" key="2">
    <source>
        <dbReference type="EMBL" id="UJO16138.1"/>
    </source>
</evidence>
<dbReference type="EMBL" id="CP090166">
    <property type="protein sequence ID" value="UJO16138.1"/>
    <property type="molecule type" value="Genomic_DNA"/>
</dbReference>
<protein>
    <submittedName>
        <fullName evidence="2">Uncharacterized protein</fullName>
    </submittedName>
</protein>
<gene>
    <name evidence="2" type="ORF">CLAFUR5_05140</name>
</gene>
<dbReference type="AlphaFoldDB" id="A0A9Q8P7K9"/>
<dbReference type="Pfam" id="PF12511">
    <property type="entry name" value="DUF3716"/>
    <property type="match status" value="1"/>
</dbReference>
<keyword evidence="3" id="KW-1185">Reference proteome</keyword>
<evidence type="ECO:0000313" key="3">
    <source>
        <dbReference type="Proteomes" id="UP000756132"/>
    </source>
</evidence>
<dbReference type="GeneID" id="71985018"/>